<accession>A0ABP8ULA1</accession>
<sequence length="257" mass="27505">MATPASGSSARDETPRARYDRELLEMLQELRVIVAGVQFLFAFLLTLPFSSGFKRVGHVGHWVYYLSLITAACASICLMAPAAQHRMLFRSGRKDLLITRSNRYGIVGTLALTVSMSSAVAVAAKGFFSSTLTAVTASAIVAVAAWAWFVQPMLTRRRIPSRAEEEHHDAERRGSKATDPVRADASAPERRNAEATGPVQTEPPAPERQGSEAADPVQTDASGTGREAGPHPVDPQDAECREGDGPSGGPARPPVID</sequence>
<dbReference type="Proteomes" id="UP001501442">
    <property type="component" value="Unassembled WGS sequence"/>
</dbReference>
<feature type="compositionally biased region" description="Basic and acidic residues" evidence="1">
    <location>
        <begin position="161"/>
        <end position="193"/>
    </location>
</feature>
<name>A0ABP8ULA1_9ACTN</name>
<comment type="caution">
    <text evidence="3">The sequence shown here is derived from an EMBL/GenBank/DDBJ whole genome shotgun (WGS) entry which is preliminary data.</text>
</comment>
<evidence type="ECO:0008006" key="5">
    <source>
        <dbReference type="Google" id="ProtNLM"/>
    </source>
</evidence>
<keyword evidence="4" id="KW-1185">Reference proteome</keyword>
<dbReference type="Pfam" id="PF19853">
    <property type="entry name" value="DUF6328"/>
    <property type="match status" value="1"/>
</dbReference>
<dbReference type="EMBL" id="BAABHK010000013">
    <property type="protein sequence ID" value="GAA4633940.1"/>
    <property type="molecule type" value="Genomic_DNA"/>
</dbReference>
<evidence type="ECO:0000256" key="1">
    <source>
        <dbReference type="SAM" id="MobiDB-lite"/>
    </source>
</evidence>
<dbReference type="InterPro" id="IPR046291">
    <property type="entry name" value="DUF6328"/>
</dbReference>
<keyword evidence="2" id="KW-0472">Membrane</keyword>
<keyword evidence="2" id="KW-1133">Transmembrane helix</keyword>
<proteinExistence type="predicted"/>
<evidence type="ECO:0000313" key="3">
    <source>
        <dbReference type="EMBL" id="GAA4633940.1"/>
    </source>
</evidence>
<keyword evidence="2" id="KW-0812">Transmembrane</keyword>
<feature type="transmembrane region" description="Helical" evidence="2">
    <location>
        <begin position="30"/>
        <end position="50"/>
    </location>
</feature>
<evidence type="ECO:0000256" key="2">
    <source>
        <dbReference type="SAM" id="Phobius"/>
    </source>
</evidence>
<protein>
    <recommendedName>
        <fullName evidence="5">Integral membrane protein</fullName>
    </recommendedName>
</protein>
<organism evidence="3 4">
    <name type="scientific">Actinoallomurus vinaceus</name>
    <dbReference type="NCBI Taxonomy" id="1080074"/>
    <lineage>
        <taxon>Bacteria</taxon>
        <taxon>Bacillati</taxon>
        <taxon>Actinomycetota</taxon>
        <taxon>Actinomycetes</taxon>
        <taxon>Streptosporangiales</taxon>
        <taxon>Thermomonosporaceae</taxon>
        <taxon>Actinoallomurus</taxon>
    </lineage>
</organism>
<feature type="transmembrane region" description="Helical" evidence="2">
    <location>
        <begin position="104"/>
        <end position="124"/>
    </location>
</feature>
<feature type="region of interest" description="Disordered" evidence="1">
    <location>
        <begin position="160"/>
        <end position="257"/>
    </location>
</feature>
<evidence type="ECO:0000313" key="4">
    <source>
        <dbReference type="Proteomes" id="UP001501442"/>
    </source>
</evidence>
<dbReference type="RefSeq" id="WP_345436952.1">
    <property type="nucleotide sequence ID" value="NZ_BAABHK010000013.1"/>
</dbReference>
<reference evidence="4" key="1">
    <citation type="journal article" date="2019" name="Int. J. Syst. Evol. Microbiol.">
        <title>The Global Catalogue of Microorganisms (GCM) 10K type strain sequencing project: providing services to taxonomists for standard genome sequencing and annotation.</title>
        <authorList>
            <consortium name="The Broad Institute Genomics Platform"/>
            <consortium name="The Broad Institute Genome Sequencing Center for Infectious Disease"/>
            <person name="Wu L."/>
            <person name="Ma J."/>
        </authorList>
    </citation>
    <scope>NUCLEOTIDE SEQUENCE [LARGE SCALE GENOMIC DNA]</scope>
    <source>
        <strain evidence="4">JCM 17939</strain>
    </source>
</reference>
<gene>
    <name evidence="3" type="ORF">GCM10023196_073490</name>
</gene>
<feature type="transmembrane region" description="Helical" evidence="2">
    <location>
        <begin position="130"/>
        <end position="150"/>
    </location>
</feature>
<feature type="transmembrane region" description="Helical" evidence="2">
    <location>
        <begin position="62"/>
        <end position="83"/>
    </location>
</feature>